<sequence>MDLTEDCRVLGLCFGLCDVSILTDPLAILLPDQCLPIGLISSSDQSGDCSHTRSKSLGIGHGNQTWDEKGFPMSIYFLCFSYAERKDAELGKSPSTLTGNSGTPHGISRGMSNWFNSFLGPKWSLATSQNKKIWGLSTGVAMG</sequence>
<dbReference type="Ensembl" id="ENSMGAT00000024857.1">
    <property type="protein sequence ID" value="ENSMGAP00000020239.1"/>
    <property type="gene ID" value="ENSMGAG00000019266.1"/>
</dbReference>
<evidence type="ECO:0000313" key="2">
    <source>
        <dbReference type="Proteomes" id="UP000001645"/>
    </source>
</evidence>
<protein>
    <submittedName>
        <fullName evidence="1">Uncharacterized protein</fullName>
    </submittedName>
</protein>
<dbReference type="GeneTree" id="ENSGT01040000244412"/>
<reference evidence="1" key="2">
    <citation type="submission" date="2025-08" db="UniProtKB">
        <authorList>
            <consortium name="Ensembl"/>
        </authorList>
    </citation>
    <scope>IDENTIFICATION</scope>
</reference>
<evidence type="ECO:0000313" key="1">
    <source>
        <dbReference type="Ensembl" id="ENSMGAP00000020239.1"/>
    </source>
</evidence>
<proteinExistence type="predicted"/>
<organism evidence="1 2">
    <name type="scientific">Meleagris gallopavo</name>
    <name type="common">Wild turkey</name>
    <dbReference type="NCBI Taxonomy" id="9103"/>
    <lineage>
        <taxon>Eukaryota</taxon>
        <taxon>Metazoa</taxon>
        <taxon>Chordata</taxon>
        <taxon>Craniata</taxon>
        <taxon>Vertebrata</taxon>
        <taxon>Euteleostomi</taxon>
        <taxon>Archelosauria</taxon>
        <taxon>Archosauria</taxon>
        <taxon>Dinosauria</taxon>
        <taxon>Saurischia</taxon>
        <taxon>Theropoda</taxon>
        <taxon>Coelurosauria</taxon>
        <taxon>Aves</taxon>
        <taxon>Neognathae</taxon>
        <taxon>Galloanserae</taxon>
        <taxon>Galliformes</taxon>
        <taxon>Phasianidae</taxon>
        <taxon>Meleagridinae</taxon>
        <taxon>Meleagris</taxon>
    </lineage>
</organism>
<reference evidence="1 2" key="1">
    <citation type="journal article" date="2010" name="PLoS Biol.">
        <title>Multi-platform next-generation sequencing of the domestic turkey (Meleagris gallopavo): genome assembly and analysis.</title>
        <authorList>
            <person name="Dalloul R.A."/>
            <person name="Long J.A."/>
            <person name="Zimin A.V."/>
            <person name="Aslam L."/>
            <person name="Beal K."/>
            <person name="Blomberg L.A."/>
            <person name="Bouffard P."/>
            <person name="Burt D.W."/>
            <person name="Crasta O."/>
            <person name="Crooijmans R.P."/>
            <person name="Cooper K."/>
            <person name="Coulombe R.A."/>
            <person name="De S."/>
            <person name="Delany M.E."/>
            <person name="Dodgson J.B."/>
            <person name="Dong J.J."/>
            <person name="Evans C."/>
            <person name="Frederickson K.M."/>
            <person name="Flicek P."/>
            <person name="Florea L."/>
            <person name="Folkerts O."/>
            <person name="Groenen M.A."/>
            <person name="Harkins T.T."/>
            <person name="Herrero J."/>
            <person name="Hoffmann S."/>
            <person name="Megens H.J."/>
            <person name="Jiang A."/>
            <person name="de Jong P."/>
            <person name="Kaiser P."/>
            <person name="Kim H."/>
            <person name="Kim K.W."/>
            <person name="Kim S."/>
            <person name="Langenberger D."/>
            <person name="Lee M.K."/>
            <person name="Lee T."/>
            <person name="Mane S."/>
            <person name="Marcais G."/>
            <person name="Marz M."/>
            <person name="McElroy A.P."/>
            <person name="Modise T."/>
            <person name="Nefedov M."/>
            <person name="Notredame C."/>
            <person name="Paton I.R."/>
            <person name="Payne W.S."/>
            <person name="Pertea G."/>
            <person name="Prickett D."/>
            <person name="Puiu D."/>
            <person name="Qioa D."/>
            <person name="Raineri E."/>
            <person name="Ruffier M."/>
            <person name="Salzberg S.L."/>
            <person name="Schatz M.C."/>
            <person name="Scheuring C."/>
            <person name="Schmidt C.J."/>
            <person name="Schroeder S."/>
            <person name="Searle S.M."/>
            <person name="Smith E.J."/>
            <person name="Smith J."/>
            <person name="Sonstegard T.S."/>
            <person name="Stadler P.F."/>
            <person name="Tafer H."/>
            <person name="Tu Z.J."/>
            <person name="Van Tassell C.P."/>
            <person name="Vilella A.J."/>
            <person name="Williams K.P."/>
            <person name="Yorke J.A."/>
            <person name="Zhang L."/>
            <person name="Zhang H.B."/>
            <person name="Zhang X."/>
            <person name="Zhang Y."/>
            <person name="Reed K.M."/>
        </authorList>
    </citation>
    <scope>NUCLEOTIDE SEQUENCE [LARGE SCALE GENOMIC DNA]</scope>
</reference>
<dbReference type="Proteomes" id="UP000001645">
    <property type="component" value="Chromosome 18"/>
</dbReference>
<accession>A0A803XL43</accession>
<name>A0A803XL43_MELGA</name>
<dbReference type="InParanoid" id="A0A803XL43"/>
<keyword evidence="2" id="KW-1185">Reference proteome</keyword>
<dbReference type="AlphaFoldDB" id="A0A803XL43"/>
<reference evidence="1" key="3">
    <citation type="submission" date="2025-09" db="UniProtKB">
        <authorList>
            <consortium name="Ensembl"/>
        </authorList>
    </citation>
    <scope>IDENTIFICATION</scope>
</reference>